<feature type="compositionally biased region" description="Low complexity" evidence="1">
    <location>
        <begin position="470"/>
        <end position="491"/>
    </location>
</feature>
<accession>A0A2S4VNV5</accession>
<evidence type="ECO:0000313" key="2">
    <source>
        <dbReference type="EMBL" id="POW11211.1"/>
    </source>
</evidence>
<feature type="region of interest" description="Disordered" evidence="1">
    <location>
        <begin position="186"/>
        <end position="377"/>
    </location>
</feature>
<reference evidence="2" key="1">
    <citation type="submission" date="2017-12" db="EMBL/GenBank/DDBJ databases">
        <title>Gene loss provides genomic basis for host adaptation in cereal stripe rust fungi.</title>
        <authorList>
            <person name="Xia C."/>
        </authorList>
    </citation>
    <scope>NUCLEOTIDE SEQUENCE [LARGE SCALE GENOMIC DNA]</scope>
    <source>
        <strain evidence="2">93-210</strain>
    </source>
</reference>
<organism evidence="2 3">
    <name type="scientific">Puccinia striiformis</name>
    <dbReference type="NCBI Taxonomy" id="27350"/>
    <lineage>
        <taxon>Eukaryota</taxon>
        <taxon>Fungi</taxon>
        <taxon>Dikarya</taxon>
        <taxon>Basidiomycota</taxon>
        <taxon>Pucciniomycotina</taxon>
        <taxon>Pucciniomycetes</taxon>
        <taxon>Pucciniales</taxon>
        <taxon>Pucciniaceae</taxon>
        <taxon>Puccinia</taxon>
    </lineage>
</organism>
<keyword evidence="3" id="KW-1185">Reference proteome</keyword>
<feature type="compositionally biased region" description="Polar residues" evidence="1">
    <location>
        <begin position="247"/>
        <end position="280"/>
    </location>
</feature>
<feature type="compositionally biased region" description="Low complexity" evidence="1">
    <location>
        <begin position="299"/>
        <end position="319"/>
    </location>
</feature>
<evidence type="ECO:0000256" key="1">
    <source>
        <dbReference type="SAM" id="MobiDB-lite"/>
    </source>
</evidence>
<feature type="compositionally biased region" description="Polar residues" evidence="1">
    <location>
        <begin position="288"/>
        <end position="297"/>
    </location>
</feature>
<name>A0A2S4VNV5_9BASI</name>
<dbReference type="AlphaFoldDB" id="A0A2S4VNV5"/>
<dbReference type="VEuPathDB" id="FungiDB:PSTT_05411"/>
<feature type="region of interest" description="Disordered" evidence="1">
    <location>
        <begin position="400"/>
        <end position="528"/>
    </location>
</feature>
<evidence type="ECO:0000313" key="3">
    <source>
        <dbReference type="Proteomes" id="UP000239156"/>
    </source>
</evidence>
<protein>
    <submittedName>
        <fullName evidence="2">Uncharacterized protein</fullName>
    </submittedName>
</protein>
<dbReference type="Proteomes" id="UP000239156">
    <property type="component" value="Unassembled WGS sequence"/>
</dbReference>
<proteinExistence type="predicted"/>
<dbReference type="EMBL" id="PKSL01000040">
    <property type="protein sequence ID" value="POW11211.1"/>
    <property type="molecule type" value="Genomic_DNA"/>
</dbReference>
<feature type="compositionally biased region" description="Basic and acidic residues" evidence="1">
    <location>
        <begin position="208"/>
        <end position="233"/>
    </location>
</feature>
<feature type="compositionally biased region" description="Basic and acidic residues" evidence="1">
    <location>
        <begin position="366"/>
        <end position="377"/>
    </location>
</feature>
<comment type="caution">
    <text evidence="2">The sequence shown here is derived from an EMBL/GenBank/DDBJ whole genome shotgun (WGS) entry which is preliminary data.</text>
</comment>
<sequence length="579" mass="65185">MNSTTLSSTMNRTMDILWSLNTPPHDDDQVSVSQSVHTLVQNCRVVLDTLDSCLVSIRVNLVPRPSSAPASASELFAACFFDLRTSLHLAVGHFREALLDYNVRGGTQAQLRIKFAENMPESIELHRKQQQHHQEHPDSSLLEERLRIAEFVLPEDNLEDLLQLPIAPELISKKYKQQQAVLKQQRREKQEQEEQLAAEEQEEEEQKEQERYQEEEQRHQQEERYQEQERYQEEVLQAPRIQQQQQKPTASSHRLVPSNNRLAPSTPKSQRSVSAQTAAQRQRERSKSTANQLSPTIITKPATPRTTPSKPSSRSTTNTKKLKLRPRSLSASSIRDSIGPGSLPPWTTDPSPRIYRVDQSNNSPLHGDDFKPPSHDDLILPTNSTFAGQDPATTIHADLNESTNHDGLEIETETISGGGYKRKSVTEEESEQKELMKKTSLSTSQRSTEESRRRTSTYLSPTIPSPAPPTSVTSGRRGSSSHSSSGNTHNTGVRRILNNNTHLPLSSDDEFETSEIPTQHPPLDSDNTFPPPTSILTPAPHLLLADKIDPSSPHLHQHLELEQDQEQEKDDGCCKCIIH</sequence>
<dbReference type="VEuPathDB" id="FungiDB:PSHT_12740"/>
<feature type="compositionally biased region" description="Acidic residues" evidence="1">
    <location>
        <begin position="193"/>
        <end position="207"/>
    </location>
</feature>
<gene>
    <name evidence="2" type="ORF">PSTT_05411</name>
</gene>